<gene>
    <name evidence="1" type="ORF">SAMN05421751_12814</name>
</gene>
<keyword evidence="2" id="KW-1185">Reference proteome</keyword>
<dbReference type="Proteomes" id="UP000236742">
    <property type="component" value="Unassembled WGS sequence"/>
</dbReference>
<dbReference type="InterPro" id="IPR027417">
    <property type="entry name" value="P-loop_NTPase"/>
</dbReference>
<name>A0A1H5Z3N3_9RHOB</name>
<evidence type="ECO:0008006" key="3">
    <source>
        <dbReference type="Google" id="ProtNLM"/>
    </source>
</evidence>
<sequence>MTDIPPRVFINSLPKAGTNLVSRAFDLAGVPYGKLGIAGTLLLGDRYYVRQLLRRSFFERDPVMVGLDVQMPVRRAWLERRLSRVPEGGYVTGHANWSMGLEDLLAAHGFRTLVVIRDPRDVLLSHGHYVATSKAHFLKATYSRLSITERTLLTLKGGRIDGLDVAPFTTMLERIDHWIGRPSVEVVRFEDIVGQRGGGSVERQHAVFDMLSRLTGRTFDPARMDAELYGRSHTFRKGKIGTAAEELDADTLARVDEELELMRRKWGYTDD</sequence>
<evidence type="ECO:0000313" key="1">
    <source>
        <dbReference type="EMBL" id="SEG30928.1"/>
    </source>
</evidence>
<proteinExistence type="predicted"/>
<protein>
    <recommendedName>
        <fullName evidence="3">Sulfotransferase domain-containing protein</fullName>
    </recommendedName>
</protein>
<dbReference type="AlphaFoldDB" id="A0A1H5Z3N3"/>
<reference evidence="2" key="1">
    <citation type="submission" date="2016-10" db="EMBL/GenBank/DDBJ databases">
        <authorList>
            <person name="Varghese N."/>
            <person name="Submissions S."/>
        </authorList>
    </citation>
    <scope>NUCLEOTIDE SEQUENCE [LARGE SCALE GENOMIC DNA]</scope>
    <source>
        <strain evidence="2">DSM 23413</strain>
    </source>
</reference>
<dbReference type="EMBL" id="FNVD01000028">
    <property type="protein sequence ID" value="SEG30928.1"/>
    <property type="molecule type" value="Genomic_DNA"/>
</dbReference>
<organism evidence="1 2">
    <name type="scientific">Jhaorihella thermophila</name>
    <dbReference type="NCBI Taxonomy" id="488547"/>
    <lineage>
        <taxon>Bacteria</taxon>
        <taxon>Pseudomonadati</taxon>
        <taxon>Pseudomonadota</taxon>
        <taxon>Alphaproteobacteria</taxon>
        <taxon>Rhodobacterales</taxon>
        <taxon>Paracoccaceae</taxon>
        <taxon>Jhaorihella</taxon>
    </lineage>
</organism>
<dbReference type="SUPFAM" id="SSF52540">
    <property type="entry name" value="P-loop containing nucleoside triphosphate hydrolases"/>
    <property type="match status" value="1"/>
</dbReference>
<evidence type="ECO:0000313" key="2">
    <source>
        <dbReference type="Proteomes" id="UP000236742"/>
    </source>
</evidence>
<accession>A0A1H5Z3N3</accession>
<dbReference type="Gene3D" id="3.40.50.300">
    <property type="entry name" value="P-loop containing nucleotide triphosphate hydrolases"/>
    <property type="match status" value="1"/>
</dbReference>